<dbReference type="NCBIfam" id="TIGR03083">
    <property type="entry name" value="maleylpyruvate isomerase family mycothiol-dependent enzyme"/>
    <property type="match status" value="1"/>
</dbReference>
<evidence type="ECO:0000313" key="2">
    <source>
        <dbReference type="EMBL" id="OLR93476.1"/>
    </source>
</evidence>
<gene>
    <name evidence="2" type="ORF">BJP25_14305</name>
</gene>
<dbReference type="InterPro" id="IPR017517">
    <property type="entry name" value="Maleyloyr_isom"/>
</dbReference>
<dbReference type="Pfam" id="PF11716">
    <property type="entry name" value="MDMPI_N"/>
    <property type="match status" value="1"/>
</dbReference>
<dbReference type="Proteomes" id="UP000186040">
    <property type="component" value="Unassembled WGS sequence"/>
</dbReference>
<protein>
    <submittedName>
        <fullName evidence="2">DinB family protein</fullName>
    </submittedName>
</protein>
<name>A0A1Q9LN51_9PSEU</name>
<dbReference type="SUPFAM" id="SSF109854">
    <property type="entry name" value="DinB/YfiT-like putative metalloenzymes"/>
    <property type="match status" value="1"/>
</dbReference>
<dbReference type="InterPro" id="IPR024344">
    <property type="entry name" value="MDMPI_metal-binding"/>
</dbReference>
<evidence type="ECO:0000313" key="3">
    <source>
        <dbReference type="Proteomes" id="UP000186040"/>
    </source>
</evidence>
<dbReference type="STRING" id="1193682.BJP25_14305"/>
<comment type="caution">
    <text evidence="2">The sequence shown here is derived from an EMBL/GenBank/DDBJ whole genome shotgun (WGS) entry which is preliminary data.</text>
</comment>
<keyword evidence="3" id="KW-1185">Reference proteome</keyword>
<organism evidence="2 3">
    <name type="scientific">Actinokineospora bangkokensis</name>
    <dbReference type="NCBI Taxonomy" id="1193682"/>
    <lineage>
        <taxon>Bacteria</taxon>
        <taxon>Bacillati</taxon>
        <taxon>Actinomycetota</taxon>
        <taxon>Actinomycetes</taxon>
        <taxon>Pseudonocardiales</taxon>
        <taxon>Pseudonocardiaceae</taxon>
        <taxon>Actinokineospora</taxon>
    </lineage>
</organism>
<evidence type="ECO:0000259" key="1">
    <source>
        <dbReference type="Pfam" id="PF11716"/>
    </source>
</evidence>
<accession>A0A1Q9LN51</accession>
<sequence length="203" mass="21510">MSDTKAMARAERAELVDFLATLTPEEWEAPTLCARWRVRDVVAHVFDYDSLGVGGTVRRLVKGGVAGNQAGVDEARARTPAELLAVARERVSPHGLPAAFGARIALTDGLVHHQDIRRPLGRPREIPPERLVAVLGFARIAPPIGAAKRVRGLRLRATDVDWAAGEGPVVEGPAEPLLMAMAGRAGAVEQLSGAGVATLASRL</sequence>
<feature type="domain" description="Mycothiol-dependent maleylpyruvate isomerase metal-binding" evidence="1">
    <location>
        <begin position="9"/>
        <end position="90"/>
    </location>
</feature>
<dbReference type="RefSeq" id="WP_075974371.1">
    <property type="nucleotide sequence ID" value="NZ_MKQR01000009.1"/>
</dbReference>
<dbReference type="OrthoDB" id="5178565at2"/>
<dbReference type="GO" id="GO:0046872">
    <property type="term" value="F:metal ion binding"/>
    <property type="evidence" value="ECO:0007669"/>
    <property type="project" value="InterPro"/>
</dbReference>
<dbReference type="InterPro" id="IPR034660">
    <property type="entry name" value="DinB/YfiT-like"/>
</dbReference>
<dbReference type="AlphaFoldDB" id="A0A1Q9LN51"/>
<reference evidence="2 3" key="1">
    <citation type="submission" date="2016-10" db="EMBL/GenBank/DDBJ databases">
        <title>The Draft Genome Sequence of Actinokineospora bangkokensis 44EHWT reveals the biosynthetic pathway of antifungal compounds Thailandins with unusual extender unit butylmalonyl-CoA.</title>
        <authorList>
            <person name="Greule A."/>
            <person name="Intra B."/>
            <person name="Flemming S."/>
            <person name="Rommel M.G."/>
            <person name="Panbangred W."/>
            <person name="Bechthold A."/>
        </authorList>
    </citation>
    <scope>NUCLEOTIDE SEQUENCE [LARGE SCALE GENOMIC DNA]</scope>
    <source>
        <strain evidence="2 3">44EHW</strain>
    </source>
</reference>
<dbReference type="Gene3D" id="1.20.120.450">
    <property type="entry name" value="dinb family like domain"/>
    <property type="match status" value="1"/>
</dbReference>
<dbReference type="EMBL" id="MKQR01000009">
    <property type="protein sequence ID" value="OLR93476.1"/>
    <property type="molecule type" value="Genomic_DNA"/>
</dbReference>
<proteinExistence type="predicted"/>